<keyword evidence="14" id="KW-1185">Reference proteome</keyword>
<evidence type="ECO:0000256" key="1">
    <source>
        <dbReference type="ARBA" id="ARBA00004123"/>
    </source>
</evidence>
<keyword evidence="5" id="KW-0378">Hydrolase</keyword>
<dbReference type="SUPFAM" id="SSF56024">
    <property type="entry name" value="Phospholipase D/nuclease"/>
    <property type="match status" value="2"/>
</dbReference>
<proteinExistence type="inferred from homology"/>
<feature type="active site" description="Proton donor/acceptor" evidence="9">
    <location>
        <position position="464"/>
    </location>
</feature>
<evidence type="ECO:0000256" key="2">
    <source>
        <dbReference type="ARBA" id="ARBA00010205"/>
    </source>
</evidence>
<dbReference type="InterPro" id="IPR010347">
    <property type="entry name" value="Tdp1"/>
</dbReference>
<feature type="compositionally biased region" description="Polar residues" evidence="12">
    <location>
        <begin position="57"/>
        <end position="72"/>
    </location>
</feature>
<evidence type="ECO:0000256" key="11">
    <source>
        <dbReference type="PIRSR" id="PIRSR610347-3"/>
    </source>
</evidence>
<feature type="region of interest" description="Disordered" evidence="12">
    <location>
        <begin position="1"/>
        <end position="72"/>
    </location>
</feature>
<dbReference type="PANTHER" id="PTHR12415:SF0">
    <property type="entry name" value="TYROSYL-DNA PHOSPHODIESTERASE 1"/>
    <property type="match status" value="1"/>
</dbReference>
<keyword evidence="4" id="KW-0227">DNA damage</keyword>
<dbReference type="OrthoDB" id="47785at2759"/>
<dbReference type="Gene3D" id="3.30.870.10">
    <property type="entry name" value="Endonuclease Chain A"/>
    <property type="match status" value="2"/>
</dbReference>
<evidence type="ECO:0000256" key="9">
    <source>
        <dbReference type="PIRSR" id="PIRSR610347-1"/>
    </source>
</evidence>
<keyword evidence="6" id="KW-0269">Exonuclease</keyword>
<dbReference type="AlphaFoldDB" id="A0A167VG73"/>
<keyword evidence="3" id="KW-0540">Nuclease</keyword>
<dbReference type="CDD" id="cd09123">
    <property type="entry name" value="PLDc_Tdp1_2"/>
    <property type="match status" value="1"/>
</dbReference>
<evidence type="ECO:0000256" key="6">
    <source>
        <dbReference type="ARBA" id="ARBA00022839"/>
    </source>
</evidence>
<feature type="active site" description="Nucleophile" evidence="9">
    <location>
        <position position="183"/>
    </location>
</feature>
<dbReference type="FunFam" id="3.30.870.10:FF:000047">
    <property type="entry name" value="Probable tyrosyl-DNA phosphodiesterase"/>
    <property type="match status" value="1"/>
</dbReference>
<feature type="binding site" evidence="10">
    <location>
        <position position="185"/>
    </location>
    <ligand>
        <name>substrate</name>
    </ligand>
</feature>
<dbReference type="VEuPathDB" id="FungiDB:AAP_05568"/>
<protein>
    <submittedName>
        <fullName evidence="13">Tyrosyl-DNA phosphodiesterase</fullName>
    </submittedName>
</protein>
<comment type="caution">
    <text evidence="13">The sequence shown here is derived from an EMBL/GenBank/DDBJ whole genome shotgun (WGS) entry which is preliminary data.</text>
</comment>
<dbReference type="Pfam" id="PF06087">
    <property type="entry name" value="Tyr-DNA_phospho"/>
    <property type="match status" value="1"/>
</dbReference>
<reference evidence="13 14" key="1">
    <citation type="journal article" date="2016" name="Genome Biol. Evol.">
        <title>Divergent and convergent evolution of fungal pathogenicity.</title>
        <authorList>
            <person name="Shang Y."/>
            <person name="Xiao G."/>
            <person name="Zheng P."/>
            <person name="Cen K."/>
            <person name="Zhan S."/>
            <person name="Wang C."/>
        </authorList>
    </citation>
    <scope>NUCLEOTIDE SEQUENCE [LARGE SCALE GENOMIC DNA]</scope>
    <source>
        <strain evidence="13 14">ARSEF 7405</strain>
    </source>
</reference>
<sequence length="616" mass="68180">MSSSSTPQDGRSPKRFKASRDVDDDDGHGASHHRKSLTSLQRPVSPPPSSSSPGKLRQQQHSLKHIPSSTAAAVSRTIPSPFHLTHIRDMAPSSGNNVDTVKLRDILGDPLIKECWQFNYCFDVDWLMEQFDPDVRDSVAVKVVHGSWKRDSPNRQRIDEGCQRHPNVEPIVAYMPEPFGTHHSKMMILIRHDDQAQVIIHTANMIAGDWANMSQAVWKSPLLPKLQGSSASPVATPASARSTPQTPVSEPTAAPLGSGQRFKRDLLAYLRYYGTKKTGKIVTQLETYDFSAIRGALVASVPSKQRFDRLDSSKTTLWGWPALKDALSNIPTPQNGKKKEKGKPHIVIQISSVATLGQTDKWLTQVLFPSLCPPRSLASSSLKSPSTTPKFSIIFPDPDEIRRSLNGYGSGGSIHMKLQSAAQKKQLQYLRKYLCHWAGDSTAAATEQMHRQVREAGRRRAAPHIKTYIRFTDEEMTTIDWGMITSANLSTQAWGAGINNNGEIRICSWEIGVLVWPELFITDFSSTTTSSAIPSAVEQRKKGTAVMVPTFKKNTVHDQEDAGSQTPEEVNTTTVAFRMPYDLPLTPYGPDTVPWTATGVHTEPDWMGQTWGGFDP</sequence>
<evidence type="ECO:0000313" key="14">
    <source>
        <dbReference type="Proteomes" id="UP000242877"/>
    </source>
</evidence>
<name>A0A167VG73_9EURO</name>
<evidence type="ECO:0000256" key="3">
    <source>
        <dbReference type="ARBA" id="ARBA00022722"/>
    </source>
</evidence>
<dbReference type="CDD" id="cd09194">
    <property type="entry name" value="PLDc_yTdp1_1"/>
    <property type="match status" value="1"/>
</dbReference>
<dbReference type="FunFam" id="3.30.870.10:FF:000038">
    <property type="entry name" value="Probable tyrosyl-DNA phosphodiesterase"/>
    <property type="match status" value="1"/>
</dbReference>
<feature type="binding site" evidence="10">
    <location>
        <position position="466"/>
    </location>
    <ligand>
        <name>substrate</name>
    </ligand>
</feature>
<evidence type="ECO:0000256" key="5">
    <source>
        <dbReference type="ARBA" id="ARBA00022801"/>
    </source>
</evidence>
<keyword evidence="7" id="KW-0234">DNA repair</keyword>
<dbReference type="GO" id="GO:0005634">
    <property type="term" value="C:nucleus"/>
    <property type="evidence" value="ECO:0007669"/>
    <property type="project" value="UniProtKB-SubCell"/>
</dbReference>
<dbReference type="GO" id="GO:0003690">
    <property type="term" value="F:double-stranded DNA binding"/>
    <property type="evidence" value="ECO:0007669"/>
    <property type="project" value="TreeGrafter"/>
</dbReference>
<keyword evidence="8" id="KW-0539">Nucleus</keyword>
<dbReference type="PANTHER" id="PTHR12415">
    <property type="entry name" value="TYROSYL-DNA PHOSPHODIESTERASE 1"/>
    <property type="match status" value="1"/>
</dbReference>
<dbReference type="GO" id="GO:0004527">
    <property type="term" value="F:exonuclease activity"/>
    <property type="evidence" value="ECO:0007669"/>
    <property type="project" value="UniProtKB-KW"/>
</dbReference>
<comment type="subcellular location">
    <subcellularLocation>
        <location evidence="1">Nucleus</location>
    </subcellularLocation>
</comment>
<dbReference type="Proteomes" id="UP000242877">
    <property type="component" value="Unassembled WGS sequence"/>
</dbReference>
<evidence type="ECO:0000313" key="13">
    <source>
        <dbReference type="EMBL" id="KZZ87485.1"/>
    </source>
</evidence>
<feature type="compositionally biased region" description="Low complexity" evidence="12">
    <location>
        <begin position="229"/>
        <end position="244"/>
    </location>
</feature>
<dbReference type="GO" id="GO:0003697">
    <property type="term" value="F:single-stranded DNA binding"/>
    <property type="evidence" value="ECO:0007669"/>
    <property type="project" value="TreeGrafter"/>
</dbReference>
<evidence type="ECO:0000256" key="4">
    <source>
        <dbReference type="ARBA" id="ARBA00022763"/>
    </source>
</evidence>
<evidence type="ECO:0000256" key="7">
    <source>
        <dbReference type="ARBA" id="ARBA00023204"/>
    </source>
</evidence>
<accession>A0A167VG73</accession>
<evidence type="ECO:0000256" key="12">
    <source>
        <dbReference type="SAM" id="MobiDB-lite"/>
    </source>
</evidence>
<dbReference type="GO" id="GO:0006281">
    <property type="term" value="P:DNA repair"/>
    <property type="evidence" value="ECO:0007669"/>
    <property type="project" value="UniProtKB-KW"/>
</dbReference>
<dbReference type="EMBL" id="AZGZ01000033">
    <property type="protein sequence ID" value="KZZ87485.1"/>
    <property type="molecule type" value="Genomic_DNA"/>
</dbReference>
<evidence type="ECO:0000256" key="8">
    <source>
        <dbReference type="ARBA" id="ARBA00023242"/>
    </source>
</evidence>
<organism evidence="13 14">
    <name type="scientific">Ascosphaera apis ARSEF 7405</name>
    <dbReference type="NCBI Taxonomy" id="392613"/>
    <lineage>
        <taxon>Eukaryota</taxon>
        <taxon>Fungi</taxon>
        <taxon>Dikarya</taxon>
        <taxon>Ascomycota</taxon>
        <taxon>Pezizomycotina</taxon>
        <taxon>Eurotiomycetes</taxon>
        <taxon>Eurotiomycetidae</taxon>
        <taxon>Onygenales</taxon>
        <taxon>Ascosphaeraceae</taxon>
        <taxon>Ascosphaera</taxon>
    </lineage>
</organism>
<comment type="similarity">
    <text evidence="2">Belongs to the tyrosyl-DNA phosphodiesterase family.</text>
</comment>
<evidence type="ECO:0000256" key="10">
    <source>
        <dbReference type="PIRSR" id="PIRSR610347-2"/>
    </source>
</evidence>
<feature type="region of interest" description="Disordered" evidence="12">
    <location>
        <begin position="229"/>
        <end position="257"/>
    </location>
</feature>
<gene>
    <name evidence="13" type="ORF">AAP_05568</name>
</gene>
<dbReference type="GO" id="GO:0017005">
    <property type="term" value="F:3'-tyrosyl-DNA phosphodiesterase activity"/>
    <property type="evidence" value="ECO:0007669"/>
    <property type="project" value="TreeGrafter"/>
</dbReference>
<feature type="site" description="Interaction with DNA" evidence="11">
    <location>
        <position position="490"/>
    </location>
</feature>